<protein>
    <recommendedName>
        <fullName evidence="3">Gingipain domain-containing protein</fullName>
    </recommendedName>
</protein>
<dbReference type="AlphaFoldDB" id="A0A1G1WZB5"/>
<accession>A0A1G1WZB5</accession>
<reference evidence="1 2" key="1">
    <citation type="journal article" date="2016" name="Nat. Commun.">
        <title>Thousands of microbial genomes shed light on interconnected biogeochemical processes in an aquifer system.</title>
        <authorList>
            <person name="Anantharaman K."/>
            <person name="Brown C.T."/>
            <person name="Hug L.A."/>
            <person name="Sharon I."/>
            <person name="Castelle C.J."/>
            <person name="Probst A.J."/>
            <person name="Thomas B.C."/>
            <person name="Singh A."/>
            <person name="Wilkins M.J."/>
            <person name="Karaoz U."/>
            <person name="Brodie E.L."/>
            <person name="Williams K.H."/>
            <person name="Hubbard S.S."/>
            <person name="Banfield J.F."/>
        </authorList>
    </citation>
    <scope>NUCLEOTIDE SEQUENCE [LARGE SCALE GENOMIC DNA]</scope>
</reference>
<evidence type="ECO:0000313" key="1">
    <source>
        <dbReference type="EMBL" id="OGY33108.1"/>
    </source>
</evidence>
<dbReference type="EMBL" id="MHHR01000033">
    <property type="protein sequence ID" value="OGY33108.1"/>
    <property type="molecule type" value="Genomic_DNA"/>
</dbReference>
<dbReference type="Proteomes" id="UP000177528">
    <property type="component" value="Unassembled WGS sequence"/>
</dbReference>
<comment type="caution">
    <text evidence="1">The sequence shown here is derived from an EMBL/GenBank/DDBJ whole genome shotgun (WGS) entry which is preliminary data.</text>
</comment>
<sequence length="211" mass="23840">MIITRPEYDVSTRYLSAWSKEIIKEAKRKNIEVIDLHAEKASKKEFEGRVAKKDPDLVVLNGYGNTYCVTGHDEEVLVRAGHNSELLRNRITYAVSCSSASVLGNEVASFPYTTYIGYTDDFVFPLSQKCIRKPLQDERAGRCLKISNHVVLSLLKGHSSGEAVQRSKRMAQEEINKLLTSTGDAEATFDARILWWNLRNQVCLGDENKKI</sequence>
<organism evidence="1 2">
    <name type="scientific">Candidatus Andersenbacteria bacterium RIFCSPHIGHO2_12_FULL_45_11</name>
    <dbReference type="NCBI Taxonomy" id="1797281"/>
    <lineage>
        <taxon>Bacteria</taxon>
        <taxon>Candidatus Anderseniibacteriota</taxon>
    </lineage>
</organism>
<name>A0A1G1WZB5_9BACT</name>
<gene>
    <name evidence="1" type="ORF">A3D99_01465</name>
</gene>
<proteinExistence type="predicted"/>
<evidence type="ECO:0000313" key="2">
    <source>
        <dbReference type="Proteomes" id="UP000177528"/>
    </source>
</evidence>
<evidence type="ECO:0008006" key="3">
    <source>
        <dbReference type="Google" id="ProtNLM"/>
    </source>
</evidence>